<evidence type="ECO:0000313" key="1">
    <source>
        <dbReference type="EMBL" id="RYU96309.1"/>
    </source>
</evidence>
<gene>
    <name evidence="1" type="ORF">EWM59_07295</name>
</gene>
<accession>A0A4Q5M2Q0</accession>
<proteinExistence type="predicted"/>
<dbReference type="OrthoDB" id="956846at2"/>
<dbReference type="EMBL" id="SEWF01000008">
    <property type="protein sequence ID" value="RYU96309.1"/>
    <property type="molecule type" value="Genomic_DNA"/>
</dbReference>
<dbReference type="AlphaFoldDB" id="A0A4Q5M2Q0"/>
<name>A0A4Q5M2Q0_9BACT</name>
<comment type="caution">
    <text evidence="1">The sequence shown here is derived from an EMBL/GenBank/DDBJ whole genome shotgun (WGS) entry which is preliminary data.</text>
</comment>
<evidence type="ECO:0000313" key="2">
    <source>
        <dbReference type="Proteomes" id="UP000293162"/>
    </source>
</evidence>
<organism evidence="1 2">
    <name type="scientific">Emticicia agri</name>
    <dbReference type="NCBI Taxonomy" id="2492393"/>
    <lineage>
        <taxon>Bacteria</taxon>
        <taxon>Pseudomonadati</taxon>
        <taxon>Bacteroidota</taxon>
        <taxon>Cytophagia</taxon>
        <taxon>Cytophagales</taxon>
        <taxon>Leadbetterellaceae</taxon>
        <taxon>Emticicia</taxon>
    </lineage>
</organism>
<reference evidence="1 2" key="1">
    <citation type="submission" date="2019-02" db="EMBL/GenBank/DDBJ databases">
        <title>Bacterial novel species Emticicia sp. 17J42-9 isolated from soil.</title>
        <authorList>
            <person name="Jung H.-Y."/>
        </authorList>
    </citation>
    <scope>NUCLEOTIDE SEQUENCE [LARGE SCALE GENOMIC DNA]</scope>
    <source>
        <strain evidence="1 2">17J42-9</strain>
    </source>
</reference>
<protein>
    <recommendedName>
        <fullName evidence="3">Nuclear transport factor 2 family protein</fullName>
    </recommendedName>
</protein>
<dbReference type="Proteomes" id="UP000293162">
    <property type="component" value="Unassembled WGS sequence"/>
</dbReference>
<evidence type="ECO:0008006" key="3">
    <source>
        <dbReference type="Google" id="ProtNLM"/>
    </source>
</evidence>
<sequence>MPNKTQYFFKDYAAALMSFSPENIADYYRTPMAVYSDQGVLTVTKGEEVVDFWKQGLKQYSSQDINKAECTILLEDKVSETVYLCKVQWDNYSESGKKVSSETNYYILAAKDGRLGIVGLIITGK</sequence>
<dbReference type="RefSeq" id="WP_130020290.1">
    <property type="nucleotide sequence ID" value="NZ_SEWF01000008.1"/>
</dbReference>
<keyword evidence="2" id="KW-1185">Reference proteome</keyword>